<evidence type="ECO:0000256" key="16">
    <source>
        <dbReference type="SAM" id="SignalP"/>
    </source>
</evidence>
<dbReference type="Proteomes" id="UP000594262">
    <property type="component" value="Unplaced"/>
</dbReference>
<evidence type="ECO:0000256" key="14">
    <source>
        <dbReference type="SAM" id="MobiDB-lite"/>
    </source>
</evidence>
<dbReference type="AlphaFoldDB" id="A0A7M5U3J7"/>
<keyword evidence="8 15" id="KW-1133">Transmembrane helix</keyword>
<dbReference type="GO" id="GO:0055038">
    <property type="term" value="C:recycling endosome membrane"/>
    <property type="evidence" value="ECO:0007669"/>
    <property type="project" value="UniProtKB-SubCell"/>
</dbReference>
<keyword evidence="19" id="KW-1185">Reference proteome</keyword>
<feature type="compositionally biased region" description="Basic and acidic residues" evidence="14">
    <location>
        <begin position="618"/>
        <end position="634"/>
    </location>
</feature>
<dbReference type="RefSeq" id="XP_066911864.1">
    <property type="nucleotide sequence ID" value="XM_067055763.1"/>
</dbReference>
<evidence type="ECO:0000256" key="5">
    <source>
        <dbReference type="ARBA" id="ARBA00022475"/>
    </source>
</evidence>
<dbReference type="PRINTS" id="PR01088">
    <property type="entry name" value="NAHEXCHNGR6"/>
</dbReference>
<dbReference type="OrthoDB" id="196264at2759"/>
<evidence type="ECO:0000256" key="4">
    <source>
        <dbReference type="ARBA" id="ARBA00022448"/>
    </source>
</evidence>
<evidence type="ECO:0000313" key="18">
    <source>
        <dbReference type="EnsemblMetazoa" id="CLYHEMP005750.1"/>
    </source>
</evidence>
<accession>A0A7M5U3J7</accession>
<keyword evidence="11 15" id="KW-0472">Membrane</keyword>
<dbReference type="GO" id="GO:0051453">
    <property type="term" value="P:regulation of intracellular pH"/>
    <property type="evidence" value="ECO:0007669"/>
    <property type="project" value="TreeGrafter"/>
</dbReference>
<feature type="transmembrane region" description="Helical" evidence="15">
    <location>
        <begin position="405"/>
        <end position="428"/>
    </location>
</feature>
<reference evidence="18" key="1">
    <citation type="submission" date="2021-01" db="UniProtKB">
        <authorList>
            <consortium name="EnsemblMetazoa"/>
        </authorList>
    </citation>
    <scope>IDENTIFICATION</scope>
</reference>
<feature type="domain" description="Cation/H+ exchanger transmembrane" evidence="17">
    <location>
        <begin position="53"/>
        <end position="493"/>
    </location>
</feature>
<keyword evidence="12 13" id="KW-0739">Sodium transport</keyword>
<organism evidence="18 19">
    <name type="scientific">Clytia hemisphaerica</name>
    <dbReference type="NCBI Taxonomy" id="252671"/>
    <lineage>
        <taxon>Eukaryota</taxon>
        <taxon>Metazoa</taxon>
        <taxon>Cnidaria</taxon>
        <taxon>Hydrozoa</taxon>
        <taxon>Hydroidolina</taxon>
        <taxon>Leptothecata</taxon>
        <taxon>Obeliida</taxon>
        <taxon>Clytiidae</taxon>
        <taxon>Clytia</taxon>
    </lineage>
</organism>
<dbReference type="Pfam" id="PF00999">
    <property type="entry name" value="Na_H_Exchanger"/>
    <property type="match status" value="1"/>
</dbReference>
<evidence type="ECO:0000256" key="7">
    <source>
        <dbReference type="ARBA" id="ARBA00022753"/>
    </source>
</evidence>
<feature type="signal peptide" evidence="16">
    <location>
        <begin position="1"/>
        <end position="23"/>
    </location>
</feature>
<dbReference type="GO" id="GO:0015386">
    <property type="term" value="F:potassium:proton antiporter activity"/>
    <property type="evidence" value="ECO:0007669"/>
    <property type="project" value="TreeGrafter"/>
</dbReference>
<keyword evidence="5" id="KW-1003">Cell membrane</keyword>
<comment type="similarity">
    <text evidence="3 13">Belongs to the monovalent cation:proton antiporter 1 (CPA1) transporter (TC 2.A.36) family.</text>
</comment>
<feature type="region of interest" description="Disordered" evidence="14">
    <location>
        <begin position="573"/>
        <end position="651"/>
    </location>
</feature>
<evidence type="ECO:0000256" key="10">
    <source>
        <dbReference type="ARBA" id="ARBA00023065"/>
    </source>
</evidence>
<evidence type="ECO:0000256" key="8">
    <source>
        <dbReference type="ARBA" id="ARBA00022989"/>
    </source>
</evidence>
<feature type="transmembrane region" description="Helical" evidence="15">
    <location>
        <begin position="243"/>
        <end position="267"/>
    </location>
</feature>
<dbReference type="PANTHER" id="PTHR10110">
    <property type="entry name" value="SODIUM/HYDROGEN EXCHANGER"/>
    <property type="match status" value="1"/>
</dbReference>
<evidence type="ECO:0000256" key="1">
    <source>
        <dbReference type="ARBA" id="ARBA00004195"/>
    </source>
</evidence>
<dbReference type="Gene3D" id="6.10.140.1330">
    <property type="match status" value="1"/>
</dbReference>
<dbReference type="GO" id="GO:0005886">
    <property type="term" value="C:plasma membrane"/>
    <property type="evidence" value="ECO:0007669"/>
    <property type="project" value="UniProtKB-SubCell"/>
</dbReference>
<feature type="chain" id="PRO_5029536971" description="Sodium/hydrogen exchanger" evidence="16">
    <location>
        <begin position="24"/>
        <end position="651"/>
    </location>
</feature>
<dbReference type="PANTHER" id="PTHR10110:SF187">
    <property type="entry name" value="SODIUM_HYDROGEN EXCHANGER"/>
    <property type="match status" value="1"/>
</dbReference>
<evidence type="ECO:0000256" key="9">
    <source>
        <dbReference type="ARBA" id="ARBA00023053"/>
    </source>
</evidence>
<comment type="subcellular location">
    <subcellularLocation>
        <location evidence="2">Cell membrane</location>
        <topology evidence="2">Multi-pass membrane protein</topology>
    </subcellularLocation>
    <subcellularLocation>
        <location evidence="1">Recycling endosome membrane</location>
        <topology evidence="1">Multi-pass membrane protein</topology>
    </subcellularLocation>
</comment>
<dbReference type="EnsemblMetazoa" id="CLYHEMT005750.1">
    <property type="protein sequence ID" value="CLYHEMP005750.1"/>
    <property type="gene ID" value="CLYHEMG005750"/>
</dbReference>
<keyword evidence="10 13" id="KW-0406">Ion transport</keyword>
<dbReference type="GeneID" id="136799080"/>
<evidence type="ECO:0000256" key="12">
    <source>
        <dbReference type="ARBA" id="ARBA00023201"/>
    </source>
</evidence>
<evidence type="ECO:0000313" key="19">
    <source>
        <dbReference type="Proteomes" id="UP000594262"/>
    </source>
</evidence>
<dbReference type="InterPro" id="IPR018422">
    <property type="entry name" value="Cation/H_exchanger_CPA1"/>
</dbReference>
<evidence type="ECO:0000256" key="11">
    <source>
        <dbReference type="ARBA" id="ARBA00023136"/>
    </source>
</evidence>
<feature type="transmembrane region" description="Helical" evidence="15">
    <location>
        <begin position="68"/>
        <end position="86"/>
    </location>
</feature>
<keyword evidence="16" id="KW-0732">Signal</keyword>
<name>A0A7M5U3J7_9CNID</name>
<evidence type="ECO:0000256" key="6">
    <source>
        <dbReference type="ARBA" id="ARBA00022692"/>
    </source>
</evidence>
<feature type="compositionally biased region" description="Basic and acidic residues" evidence="14">
    <location>
        <begin position="573"/>
        <end position="592"/>
    </location>
</feature>
<dbReference type="GO" id="GO:0015385">
    <property type="term" value="F:sodium:proton antiporter activity"/>
    <property type="evidence" value="ECO:0007669"/>
    <property type="project" value="InterPro"/>
</dbReference>
<dbReference type="InterPro" id="IPR002090">
    <property type="entry name" value="NHE-6/7/9"/>
</dbReference>
<dbReference type="GO" id="GO:0098719">
    <property type="term" value="P:sodium ion import across plasma membrane"/>
    <property type="evidence" value="ECO:0007669"/>
    <property type="project" value="TreeGrafter"/>
</dbReference>
<sequence>MLLWKSIFLLCFIHLCFNGLTIASTDSEGEEKAEDLSENDSTVILIVILLLIVTVLTIWLFKVKRFRFFHETGLCLIYGMIAGAILKYTGGTNQKPSLHTNISIPTLAKSIIVSVDSDPYNYSYLLNGKTYTVKSKGGELEEKAVFDPEVFFYALLPPIIFFAGYDMKKRFFFRNLGAILTFAFIGTTISCVVFGAMIWIYFKMVHTSTDAFNFADSLLFGSLISATDPVTVLAIFHDLNVEVDLYAIVFGESVMNDAVAIVLYKTIQSNYSSAFTAASFFTAVGNFIWIFGGSFLLGSAMGLGTALLTKLTHISQFPRLETALFVLMSYSTFLIAESAKLTGIVTVLFCGISQAHYTYNNLSKQSQVATKEIFGVLNFLAENFIFSYMGMTVFTFSQHNWDPGFIAWCFLAIAVSRFLNIYPLSFLMNLKRSKKIPLNFQHMLFFAGLRGAVAFALAIRNTESGQRKLMLTSVLVIAIVTVIFNGGLTTQALLKLGIRVNVDQDEDIETEQHEDGAGQIHEDISYERSWLVRKWHNFDVKYMKPMFTSKAGPVRGDVPRCCVPLASCLSPEERGERYERRSSMRRAEDEHGSIGSVGSIDDDMLDIAVSHDVMTKPPSRELSREEQQPTRRQPEGPSDVNPDGMPLNIIS</sequence>
<keyword evidence="7" id="KW-0967">Endosome</keyword>
<keyword evidence="4 13" id="KW-0813">Transport</keyword>
<dbReference type="NCBIfam" id="TIGR00840">
    <property type="entry name" value="b_cpa1"/>
    <property type="match status" value="1"/>
</dbReference>
<evidence type="ECO:0000256" key="15">
    <source>
        <dbReference type="SAM" id="Phobius"/>
    </source>
</evidence>
<keyword evidence="6 13" id="KW-0812">Transmembrane</keyword>
<evidence type="ECO:0000259" key="17">
    <source>
        <dbReference type="Pfam" id="PF00999"/>
    </source>
</evidence>
<dbReference type="InterPro" id="IPR006153">
    <property type="entry name" value="Cation/H_exchanger_TM"/>
</dbReference>
<feature type="transmembrane region" description="Helical" evidence="15">
    <location>
        <begin position="471"/>
        <end position="494"/>
    </location>
</feature>
<feature type="transmembrane region" description="Helical" evidence="15">
    <location>
        <begin position="179"/>
        <end position="202"/>
    </location>
</feature>
<evidence type="ECO:0000256" key="13">
    <source>
        <dbReference type="RuleBase" id="RU003722"/>
    </source>
</evidence>
<feature type="transmembrane region" description="Helical" evidence="15">
    <location>
        <begin position="41"/>
        <end position="61"/>
    </location>
</feature>
<protein>
    <recommendedName>
        <fullName evidence="13">Sodium/hydrogen exchanger</fullName>
    </recommendedName>
</protein>
<feature type="transmembrane region" description="Helical" evidence="15">
    <location>
        <begin position="374"/>
        <end position="393"/>
    </location>
</feature>
<proteinExistence type="inferred from homology"/>
<keyword evidence="9" id="KW-0915">Sodium</keyword>
<dbReference type="InterPro" id="IPR004709">
    <property type="entry name" value="NaH_exchanger"/>
</dbReference>
<keyword evidence="13" id="KW-0050">Antiport</keyword>
<evidence type="ECO:0000256" key="3">
    <source>
        <dbReference type="ARBA" id="ARBA00007367"/>
    </source>
</evidence>
<feature type="transmembrane region" description="Helical" evidence="15">
    <location>
        <begin position="440"/>
        <end position="459"/>
    </location>
</feature>
<feature type="transmembrane region" description="Helical" evidence="15">
    <location>
        <begin position="150"/>
        <end position="167"/>
    </location>
</feature>
<dbReference type="PRINTS" id="PR01084">
    <property type="entry name" value="NAHEXCHNGR"/>
</dbReference>
<evidence type="ECO:0000256" key="2">
    <source>
        <dbReference type="ARBA" id="ARBA00004651"/>
    </source>
</evidence>